<accession>A0A8J2PP11</accession>
<evidence type="ECO:0000313" key="2">
    <source>
        <dbReference type="EMBL" id="CAG7830685.1"/>
    </source>
</evidence>
<protein>
    <recommendedName>
        <fullName evidence="1">DUF5641 domain-containing protein</fullName>
    </recommendedName>
</protein>
<name>A0A8J2PP11_9HEXA</name>
<organism evidence="2 3">
    <name type="scientific">Allacma fusca</name>
    <dbReference type="NCBI Taxonomy" id="39272"/>
    <lineage>
        <taxon>Eukaryota</taxon>
        <taxon>Metazoa</taxon>
        <taxon>Ecdysozoa</taxon>
        <taxon>Arthropoda</taxon>
        <taxon>Hexapoda</taxon>
        <taxon>Collembola</taxon>
        <taxon>Symphypleona</taxon>
        <taxon>Sminthuridae</taxon>
        <taxon>Allacma</taxon>
    </lineage>
</organism>
<comment type="caution">
    <text evidence="2">The sequence shown here is derived from an EMBL/GenBank/DDBJ whole genome shotgun (WGS) entry which is preliminary data.</text>
</comment>
<feature type="domain" description="DUF5641" evidence="1">
    <location>
        <begin position="2"/>
        <end position="48"/>
    </location>
</feature>
<evidence type="ECO:0000313" key="3">
    <source>
        <dbReference type="Proteomes" id="UP000708208"/>
    </source>
</evidence>
<gene>
    <name evidence="2" type="ORF">AFUS01_LOCUS40472</name>
</gene>
<dbReference type="Pfam" id="PF18701">
    <property type="entry name" value="DUF5641"/>
    <property type="match status" value="1"/>
</dbReference>
<dbReference type="EMBL" id="CAJVCH010557086">
    <property type="protein sequence ID" value="CAG7830685.1"/>
    <property type="molecule type" value="Genomic_DNA"/>
</dbReference>
<keyword evidence="3" id="KW-1185">Reference proteome</keyword>
<dbReference type="InterPro" id="IPR040676">
    <property type="entry name" value="DUF5641"/>
</dbReference>
<dbReference type="Proteomes" id="UP000708208">
    <property type="component" value="Unassembled WGS sequence"/>
</dbReference>
<evidence type="ECO:0000259" key="1">
    <source>
        <dbReference type="Pfam" id="PF18701"/>
    </source>
</evidence>
<sequence>MDERLPPNQWKLAHVEKLHPGSDGQVRTVSVKTQEGVIQRPVVKLCRLPMEKAVDDESES</sequence>
<dbReference type="OrthoDB" id="8058918at2759"/>
<reference evidence="2" key="1">
    <citation type="submission" date="2021-06" db="EMBL/GenBank/DDBJ databases">
        <authorList>
            <person name="Hodson N. C."/>
            <person name="Mongue J. A."/>
            <person name="Jaron S. K."/>
        </authorList>
    </citation>
    <scope>NUCLEOTIDE SEQUENCE</scope>
</reference>
<feature type="non-terminal residue" evidence="2">
    <location>
        <position position="60"/>
    </location>
</feature>
<dbReference type="AlphaFoldDB" id="A0A8J2PP11"/>
<proteinExistence type="predicted"/>